<dbReference type="SMART" id="SM00184">
    <property type="entry name" value="RING"/>
    <property type="match status" value="1"/>
</dbReference>
<dbReference type="PROSITE" id="PS00518">
    <property type="entry name" value="ZF_RING_1"/>
    <property type="match status" value="1"/>
</dbReference>
<name>A0A6A6PLP8_9PEZI</name>
<evidence type="ECO:0000256" key="4">
    <source>
        <dbReference type="PROSITE-ProRule" id="PRU00175"/>
    </source>
</evidence>
<dbReference type="GO" id="GO:0008270">
    <property type="term" value="F:zinc ion binding"/>
    <property type="evidence" value="ECO:0007669"/>
    <property type="project" value="UniProtKB-KW"/>
</dbReference>
<dbReference type="InterPro" id="IPR001841">
    <property type="entry name" value="Znf_RING"/>
</dbReference>
<gene>
    <name evidence="7" type="ORF">BDY17DRAFT_300577</name>
</gene>
<dbReference type="AlphaFoldDB" id="A0A6A6PLP8"/>
<dbReference type="Proteomes" id="UP000799767">
    <property type="component" value="Unassembled WGS sequence"/>
</dbReference>
<dbReference type="InterPro" id="IPR013083">
    <property type="entry name" value="Znf_RING/FYVE/PHD"/>
</dbReference>
<accession>A0A6A6PLP8</accession>
<evidence type="ECO:0000256" key="2">
    <source>
        <dbReference type="ARBA" id="ARBA00022771"/>
    </source>
</evidence>
<dbReference type="InterPro" id="IPR017907">
    <property type="entry name" value="Znf_RING_CS"/>
</dbReference>
<feature type="compositionally biased region" description="Polar residues" evidence="5">
    <location>
        <begin position="435"/>
        <end position="447"/>
    </location>
</feature>
<feature type="compositionally biased region" description="Acidic residues" evidence="5">
    <location>
        <begin position="454"/>
        <end position="472"/>
    </location>
</feature>
<dbReference type="InterPro" id="IPR018957">
    <property type="entry name" value="Znf_C3HC4_RING-type"/>
</dbReference>
<feature type="domain" description="RING-type" evidence="6">
    <location>
        <begin position="70"/>
        <end position="110"/>
    </location>
</feature>
<sequence>MASQQGSRKRVKISRTESVPVLLSTTPKPSTSTATTIMPSNQGGAALAPHELALQTLHSDIDAMRSLVTCKICARMLYEPFALSCGHTYCYSCLSTWLVSNKKKTCPDCRANITQQPTPSYIVRELVLIFLSRNELLPDGETSEEHHTLAREEAKIVADDRANTDPVLGGLFKGCFTGRGARLTPIYDPGDGVERCPECHWELEDGFCDQCGHYMDGVDPSDFSEDDYDEEVDAYYRNMDDLEHSAFGPDGQDDYFGQDDFEGQHSSDSDVIHEVVVRRPRPHEQPVRIMASLSSGISDDSEEEDEEEDDMDGFVVNDDDDVDADGSDDDDAEDNDETPVPQVVSARRLVRRQAAPVVISDDEEEDDSEDEAPVSSGRQRRKRDTTARSAPARTIYSDEESESESSSGGEGGYNHDLENGGGFSPLTGGAGDLDSVQSSYDSEQSVALHNGWPDSEDDGSEPSDSEDDGYSG</sequence>
<organism evidence="7 8">
    <name type="scientific">Neohortaea acidophila</name>
    <dbReference type="NCBI Taxonomy" id="245834"/>
    <lineage>
        <taxon>Eukaryota</taxon>
        <taxon>Fungi</taxon>
        <taxon>Dikarya</taxon>
        <taxon>Ascomycota</taxon>
        <taxon>Pezizomycotina</taxon>
        <taxon>Dothideomycetes</taxon>
        <taxon>Dothideomycetidae</taxon>
        <taxon>Mycosphaerellales</taxon>
        <taxon>Teratosphaeriaceae</taxon>
        <taxon>Neohortaea</taxon>
    </lineage>
</organism>
<dbReference type="SUPFAM" id="SSF57850">
    <property type="entry name" value="RING/U-box"/>
    <property type="match status" value="1"/>
</dbReference>
<evidence type="ECO:0000313" key="7">
    <source>
        <dbReference type="EMBL" id="KAF2481018.1"/>
    </source>
</evidence>
<dbReference type="PANTHER" id="PTHR23327:SF51">
    <property type="entry name" value="TRANSCRIPTIONAL REGULATOR OF YEAST FORM ADHERENCE 3"/>
    <property type="match status" value="1"/>
</dbReference>
<feature type="compositionally biased region" description="Gly residues" evidence="5">
    <location>
        <begin position="419"/>
        <end position="431"/>
    </location>
</feature>
<feature type="region of interest" description="Disordered" evidence="5">
    <location>
        <begin position="243"/>
        <end position="472"/>
    </location>
</feature>
<feature type="compositionally biased region" description="Acidic residues" evidence="5">
    <location>
        <begin position="251"/>
        <end position="261"/>
    </location>
</feature>
<evidence type="ECO:0000256" key="5">
    <source>
        <dbReference type="SAM" id="MobiDB-lite"/>
    </source>
</evidence>
<keyword evidence="8" id="KW-1185">Reference proteome</keyword>
<dbReference type="PROSITE" id="PS50089">
    <property type="entry name" value="ZF_RING_2"/>
    <property type="match status" value="1"/>
</dbReference>
<feature type="compositionally biased region" description="Acidic residues" evidence="5">
    <location>
        <begin position="360"/>
        <end position="372"/>
    </location>
</feature>
<feature type="compositionally biased region" description="Basic and acidic residues" evidence="5">
    <location>
        <begin position="262"/>
        <end position="286"/>
    </location>
</feature>
<reference evidence="7" key="1">
    <citation type="journal article" date="2020" name="Stud. Mycol.">
        <title>101 Dothideomycetes genomes: a test case for predicting lifestyles and emergence of pathogens.</title>
        <authorList>
            <person name="Haridas S."/>
            <person name="Albert R."/>
            <person name="Binder M."/>
            <person name="Bloem J."/>
            <person name="Labutti K."/>
            <person name="Salamov A."/>
            <person name="Andreopoulos B."/>
            <person name="Baker S."/>
            <person name="Barry K."/>
            <person name="Bills G."/>
            <person name="Bluhm B."/>
            <person name="Cannon C."/>
            <person name="Castanera R."/>
            <person name="Culley D."/>
            <person name="Daum C."/>
            <person name="Ezra D."/>
            <person name="Gonzalez J."/>
            <person name="Henrissat B."/>
            <person name="Kuo A."/>
            <person name="Liang C."/>
            <person name="Lipzen A."/>
            <person name="Lutzoni F."/>
            <person name="Magnuson J."/>
            <person name="Mondo S."/>
            <person name="Nolan M."/>
            <person name="Ohm R."/>
            <person name="Pangilinan J."/>
            <person name="Park H.-J."/>
            <person name="Ramirez L."/>
            <person name="Alfaro M."/>
            <person name="Sun H."/>
            <person name="Tritt A."/>
            <person name="Yoshinaga Y."/>
            <person name="Zwiers L.-H."/>
            <person name="Turgeon B."/>
            <person name="Goodwin S."/>
            <person name="Spatafora J."/>
            <person name="Crous P."/>
            <person name="Grigoriev I."/>
        </authorList>
    </citation>
    <scope>NUCLEOTIDE SEQUENCE</scope>
    <source>
        <strain evidence="7">CBS 113389</strain>
    </source>
</reference>
<evidence type="ECO:0000256" key="3">
    <source>
        <dbReference type="ARBA" id="ARBA00022833"/>
    </source>
</evidence>
<dbReference type="PANTHER" id="PTHR23327">
    <property type="entry name" value="RING FINGER PROTEIN 127"/>
    <property type="match status" value="1"/>
</dbReference>
<evidence type="ECO:0000256" key="1">
    <source>
        <dbReference type="ARBA" id="ARBA00022723"/>
    </source>
</evidence>
<dbReference type="OrthoDB" id="6105938at2759"/>
<keyword evidence="1" id="KW-0479">Metal-binding</keyword>
<keyword evidence="3" id="KW-0862">Zinc</keyword>
<dbReference type="GeneID" id="54475080"/>
<dbReference type="Pfam" id="PF00097">
    <property type="entry name" value="zf-C3HC4"/>
    <property type="match status" value="1"/>
</dbReference>
<keyword evidence="2 4" id="KW-0863">Zinc-finger</keyword>
<dbReference type="Gene3D" id="3.30.40.10">
    <property type="entry name" value="Zinc/RING finger domain, C3HC4 (zinc finger)"/>
    <property type="match status" value="1"/>
</dbReference>
<evidence type="ECO:0000313" key="8">
    <source>
        <dbReference type="Proteomes" id="UP000799767"/>
    </source>
</evidence>
<proteinExistence type="predicted"/>
<protein>
    <recommendedName>
        <fullName evidence="6">RING-type domain-containing protein</fullName>
    </recommendedName>
</protein>
<evidence type="ECO:0000259" key="6">
    <source>
        <dbReference type="PROSITE" id="PS50089"/>
    </source>
</evidence>
<dbReference type="EMBL" id="MU001638">
    <property type="protein sequence ID" value="KAF2481018.1"/>
    <property type="molecule type" value="Genomic_DNA"/>
</dbReference>
<dbReference type="CDD" id="cd16568">
    <property type="entry name" value="RING-HC_ScPSH1-like"/>
    <property type="match status" value="1"/>
</dbReference>
<feature type="compositionally biased region" description="Acidic residues" evidence="5">
    <location>
        <begin position="299"/>
        <end position="337"/>
    </location>
</feature>
<dbReference type="RefSeq" id="XP_033587588.1">
    <property type="nucleotide sequence ID" value="XM_033734078.1"/>
</dbReference>